<feature type="transmembrane region" description="Helical" evidence="1">
    <location>
        <begin position="909"/>
        <end position="929"/>
    </location>
</feature>
<keyword evidence="1" id="KW-1133">Transmembrane helix</keyword>
<dbReference type="InterPro" id="IPR001036">
    <property type="entry name" value="Acrflvin-R"/>
</dbReference>
<feature type="transmembrane region" description="Helical" evidence="1">
    <location>
        <begin position="550"/>
        <end position="567"/>
    </location>
</feature>
<evidence type="ECO:0000313" key="3">
    <source>
        <dbReference type="Proteomes" id="UP000547674"/>
    </source>
</evidence>
<gene>
    <name evidence="2" type="ORF">HKN21_00225</name>
</gene>
<dbReference type="PRINTS" id="PR00702">
    <property type="entry name" value="ACRIFLAVINRP"/>
</dbReference>
<dbReference type="Gene3D" id="3.30.70.1320">
    <property type="entry name" value="Multidrug efflux transporter AcrB pore domain like"/>
    <property type="match status" value="1"/>
</dbReference>
<feature type="transmembrane region" description="Helical" evidence="1">
    <location>
        <begin position="470"/>
        <end position="498"/>
    </location>
</feature>
<feature type="transmembrane region" description="Helical" evidence="1">
    <location>
        <begin position="384"/>
        <end position="405"/>
    </location>
</feature>
<proteinExistence type="predicted"/>
<dbReference type="Proteomes" id="UP000547674">
    <property type="component" value="Unassembled WGS sequence"/>
</dbReference>
<feature type="transmembrane region" description="Helical" evidence="1">
    <location>
        <begin position="883"/>
        <end position="902"/>
    </location>
</feature>
<name>A0A7Y2E4Q2_UNCEI</name>
<comment type="caution">
    <text evidence="2">The sequence shown here is derived from an EMBL/GenBank/DDBJ whole genome shotgun (WGS) entry which is preliminary data.</text>
</comment>
<dbReference type="SUPFAM" id="SSF82693">
    <property type="entry name" value="Multidrug efflux transporter AcrB pore domain, PN1, PN2, PC1 and PC2 subdomains"/>
    <property type="match status" value="2"/>
</dbReference>
<reference evidence="2 3" key="1">
    <citation type="submission" date="2020-03" db="EMBL/GenBank/DDBJ databases">
        <title>Metabolic flexibility allows generalist bacteria to become dominant in a frequently disturbed ecosystem.</title>
        <authorList>
            <person name="Chen Y.-J."/>
            <person name="Leung P.M."/>
            <person name="Bay S.K."/>
            <person name="Hugenholtz P."/>
            <person name="Kessler A.J."/>
            <person name="Shelley G."/>
            <person name="Waite D.W."/>
            <person name="Cook P.L."/>
            <person name="Greening C."/>
        </authorList>
    </citation>
    <scope>NUCLEOTIDE SEQUENCE [LARGE SCALE GENOMIC DNA]</scope>
    <source>
        <strain evidence="2">SS_bin_28</strain>
    </source>
</reference>
<keyword evidence="1" id="KW-0812">Transmembrane</keyword>
<dbReference type="Gene3D" id="3.30.70.1440">
    <property type="entry name" value="Multidrug efflux transporter AcrB pore domain"/>
    <property type="match status" value="1"/>
</dbReference>
<organism evidence="2 3">
    <name type="scientific">Eiseniibacteriota bacterium</name>
    <dbReference type="NCBI Taxonomy" id="2212470"/>
    <lineage>
        <taxon>Bacteria</taxon>
        <taxon>Candidatus Eiseniibacteriota</taxon>
    </lineage>
</organism>
<dbReference type="InterPro" id="IPR027463">
    <property type="entry name" value="AcrB_DN_DC_subdom"/>
</dbReference>
<dbReference type="SUPFAM" id="SSF82714">
    <property type="entry name" value="Multidrug efflux transporter AcrB TolC docking domain, DN and DC subdomains"/>
    <property type="match status" value="1"/>
</dbReference>
<feature type="transmembrane region" description="Helical" evidence="1">
    <location>
        <begin position="356"/>
        <end position="378"/>
    </location>
</feature>
<feature type="transmembrane region" description="Helical" evidence="1">
    <location>
        <begin position="1051"/>
        <end position="1076"/>
    </location>
</feature>
<keyword evidence="1" id="KW-0472">Membrane</keyword>
<dbReference type="PANTHER" id="PTHR32063:SF0">
    <property type="entry name" value="SWARMING MOTILITY PROTEIN SWRC"/>
    <property type="match status" value="1"/>
</dbReference>
<feature type="transmembrane region" description="Helical" evidence="1">
    <location>
        <begin position="443"/>
        <end position="464"/>
    </location>
</feature>
<dbReference type="GO" id="GO:0042910">
    <property type="term" value="F:xenobiotic transmembrane transporter activity"/>
    <property type="evidence" value="ECO:0007669"/>
    <property type="project" value="TreeGrafter"/>
</dbReference>
<dbReference type="Gene3D" id="3.30.2090.10">
    <property type="entry name" value="Multidrug efflux transporter AcrB TolC docking domain, DN and DC subdomains"/>
    <property type="match status" value="2"/>
</dbReference>
<dbReference type="SUPFAM" id="SSF82866">
    <property type="entry name" value="Multidrug efflux transporter AcrB transmembrane domain"/>
    <property type="match status" value="2"/>
</dbReference>
<dbReference type="PANTHER" id="PTHR32063">
    <property type="match status" value="1"/>
</dbReference>
<accession>A0A7Y2E4Q2</accession>
<feature type="transmembrane region" description="Helical" evidence="1">
    <location>
        <begin position="1021"/>
        <end position="1039"/>
    </location>
</feature>
<feature type="transmembrane region" description="Helical" evidence="1">
    <location>
        <begin position="935"/>
        <end position="956"/>
    </location>
</feature>
<dbReference type="EMBL" id="JABDJR010000003">
    <property type="protein sequence ID" value="NNF05159.1"/>
    <property type="molecule type" value="Genomic_DNA"/>
</dbReference>
<dbReference type="AlphaFoldDB" id="A0A7Y2E4Q2"/>
<evidence type="ECO:0000313" key="2">
    <source>
        <dbReference type="EMBL" id="NNF05159.1"/>
    </source>
</evidence>
<protein>
    <submittedName>
        <fullName evidence="2">Efflux RND transporter permease subunit</fullName>
    </submittedName>
</protein>
<dbReference type="GO" id="GO:0005886">
    <property type="term" value="C:plasma membrane"/>
    <property type="evidence" value="ECO:0007669"/>
    <property type="project" value="TreeGrafter"/>
</dbReference>
<feature type="transmembrane region" description="Helical" evidence="1">
    <location>
        <begin position="12"/>
        <end position="28"/>
    </location>
</feature>
<sequence>MTRYFVRHPVTTWMIFTAFVVLGIYALPKLKIEALPEVDLPTLTIQTQWNGASPQAIQRSITLPIEESVGRVHGVEKVVSTSRSGQSQVEVSFRRDVDIDFARVELNEQLGAVRRDLPLNASQPQLLPYVPEEFESEDFFTFSMESELSPNDLREMAETWIKPQLLALEGVADSRVMGGARSLYKVILDRDRLELYNITADEVFASLDQLDELRGAGVIYEDGLEKLVALRDRVDINRLSQAEVARRMGTTYRLYMLGKVIPDFEDPQYFVRANGNNVVQIAVEKRSGANTVSVSNTLKAGLPAIEASLPFEASFHIDNDQGEELREKLVELVYRSLAILAILFILLAISLRQIRLTSIVIASILFAIVISLSLFYFFKLSVNFITISGLTVCFGLILDNSILVLDSIHRRLEALEKAEDAKLSRKAKLKVAIEMIVAGTHEVVFPILTTTLTTIVAFLSFIFLSGRFALFYVPLAVSVATAMIASLFVAFGWIPVALNQGWAQSLVKKTPDGPNELDGNHQLLSIVEEVPDLESKRGWLERAFDRSQRLWWVLLPPIIGLVVWGFVDVYPNKVIKGGFWQMPDMEELLLYLEMPGGTDVILTAEQLAKFEEELLPIPDGARMTSTTFGNQAILRVEFDEALKKTEYPTKYRLSLVEVADATGGASIFIRGFSDRPYFKGPFSGSALNSLIKMTGYNSRTLNEMAEDTLDNIGKSRRVRKERVTSGRRFDRSFQDETVLTIDREALAEHNLSVIELVGYVRRLLGVDTPWTMLVEGKRQRMQLAFNDSETIQYSDVASKTITNAYGEKVKLIDLVTLEQQPVKGSITRENQRYTMFLNWEYVGTDKMRRNYIKNTVDGIEKPYGYTVEEATQQFFTEEEEADLKLTLILAVAFIFMIMAGLFESVSLPILVLLSLPLAMIGVFLAFWWTDSSFDSSARIGLVLLFGIVVNNAILLVSRFRQEAAMILKAKLGGDPESEAALFAGMRKQLGGSNLRMLPGAERADLLRRAVARGTRIRLRSILLTSSTTIVGLAPLLIKFGDAEGQDIWENLALSSIGGLVSSTILILLFLPPLYYFSIRFLWVMERFGRWLKKPFQRKKTPESEPVQA</sequence>
<dbReference type="Gene3D" id="1.20.1640.10">
    <property type="entry name" value="Multidrug efflux transporter AcrB transmembrane domain"/>
    <property type="match status" value="3"/>
</dbReference>
<feature type="transmembrane region" description="Helical" evidence="1">
    <location>
        <begin position="332"/>
        <end position="349"/>
    </location>
</feature>
<evidence type="ECO:0000256" key="1">
    <source>
        <dbReference type="SAM" id="Phobius"/>
    </source>
</evidence>
<dbReference type="Gene3D" id="3.30.70.1430">
    <property type="entry name" value="Multidrug efflux transporter AcrB pore domain"/>
    <property type="match status" value="2"/>
</dbReference>
<dbReference type="Pfam" id="PF00873">
    <property type="entry name" value="ACR_tran"/>
    <property type="match status" value="2"/>
</dbReference>